<dbReference type="Proteomes" id="UP000229433">
    <property type="component" value="Unassembled WGS sequence"/>
</dbReference>
<evidence type="ECO:0000313" key="5">
    <source>
        <dbReference type="EMBL" id="PHQ28167.1"/>
    </source>
</evidence>
<proteinExistence type="predicted"/>
<accession>A0A2G1VN16</accession>
<evidence type="ECO:0000256" key="1">
    <source>
        <dbReference type="ARBA" id="ARBA00004370"/>
    </source>
</evidence>
<name>A0A2G1VN16_9FLAO</name>
<dbReference type="Gene3D" id="3.40.710.10">
    <property type="entry name" value="DD-peptidase/beta-lactamase superfamily"/>
    <property type="match status" value="1"/>
</dbReference>
<dbReference type="Pfam" id="PF00144">
    <property type="entry name" value="Beta-lactamase"/>
    <property type="match status" value="1"/>
</dbReference>
<dbReference type="PANTHER" id="PTHR46825">
    <property type="entry name" value="D-ALANYL-D-ALANINE-CARBOXYPEPTIDASE/ENDOPEPTIDASE AMPH"/>
    <property type="match status" value="1"/>
</dbReference>
<evidence type="ECO:0000259" key="4">
    <source>
        <dbReference type="Pfam" id="PF00144"/>
    </source>
</evidence>
<dbReference type="AlphaFoldDB" id="A0A2G1VN16"/>
<evidence type="ECO:0000256" key="3">
    <source>
        <dbReference type="SAM" id="SignalP"/>
    </source>
</evidence>
<sequence>MKKLLLLFLGLAPVLSSSQELSADLQEQIRQAQKEFQIPAIGVSLITTDSIFSYVNGKAKLGKKEKISTDAKFHLGSNTKAITAFMAMHLIEEGKLELETPFFQLFPELQANAQAEYHQITLGDLLSHQAFIPPYTKGIELAKFRNLKGSASENRYAFAKSILKDKPVKKGEYSNAGYVLAALMLEKASGKTYRQLLEEAMDDLNLDWFVGFPNKEKPENPWGHWFEGGSLTTLEPGHDYKLPNFMSSAGDVAMNLSDYSKFVQLNLNGLAGKSNYLKAENYKLLHFGQSPYAYGWGNANDNGNRISYHDGSAGTYYCHTFINTDEELAVVIVANTATPEAVKAIYNLRKWILNHPQESKKP</sequence>
<feature type="domain" description="Beta-lactamase-related" evidence="4">
    <location>
        <begin position="27"/>
        <end position="343"/>
    </location>
</feature>
<dbReference type="InterPro" id="IPR001466">
    <property type="entry name" value="Beta-lactam-related"/>
</dbReference>
<protein>
    <recommendedName>
        <fullName evidence="4">Beta-lactamase-related domain-containing protein</fullName>
    </recommendedName>
</protein>
<dbReference type="SUPFAM" id="SSF56601">
    <property type="entry name" value="beta-lactamase/transpeptidase-like"/>
    <property type="match status" value="1"/>
</dbReference>
<dbReference type="GO" id="GO:0016020">
    <property type="term" value="C:membrane"/>
    <property type="evidence" value="ECO:0007669"/>
    <property type="project" value="UniProtKB-SubCell"/>
</dbReference>
<feature type="chain" id="PRO_5013847755" description="Beta-lactamase-related domain-containing protein" evidence="3">
    <location>
        <begin position="23"/>
        <end position="362"/>
    </location>
</feature>
<dbReference type="RefSeq" id="WP_099647342.1">
    <property type="nucleotide sequence ID" value="NZ_KZ319299.1"/>
</dbReference>
<dbReference type="EMBL" id="NQXA01000018">
    <property type="protein sequence ID" value="PHQ28167.1"/>
    <property type="molecule type" value="Genomic_DNA"/>
</dbReference>
<keyword evidence="3" id="KW-0732">Signal</keyword>
<gene>
    <name evidence="5" type="ORF">CJ305_16145</name>
</gene>
<dbReference type="InterPro" id="IPR012338">
    <property type="entry name" value="Beta-lactam/transpept-like"/>
</dbReference>
<keyword evidence="6" id="KW-1185">Reference proteome</keyword>
<dbReference type="PANTHER" id="PTHR46825:SF11">
    <property type="entry name" value="PENICILLIN-BINDING PROTEIN 4"/>
    <property type="match status" value="1"/>
</dbReference>
<comment type="subcellular location">
    <subcellularLocation>
        <location evidence="1">Membrane</location>
    </subcellularLocation>
</comment>
<dbReference type="InterPro" id="IPR050491">
    <property type="entry name" value="AmpC-like"/>
</dbReference>
<evidence type="ECO:0000256" key="2">
    <source>
        <dbReference type="ARBA" id="ARBA00023136"/>
    </source>
</evidence>
<dbReference type="OrthoDB" id="1522765at2"/>
<reference evidence="5 6" key="1">
    <citation type="submission" date="2017-08" db="EMBL/GenBank/DDBJ databases">
        <title>The whole genome shortgun sequences of strain Leeuwenhoekiella nanhaiensis G18 from the South China Sea.</title>
        <authorList>
            <person name="Liu Q."/>
        </authorList>
    </citation>
    <scope>NUCLEOTIDE SEQUENCE [LARGE SCALE GENOMIC DNA]</scope>
    <source>
        <strain evidence="5 6">G18</strain>
    </source>
</reference>
<keyword evidence="2" id="KW-0472">Membrane</keyword>
<organism evidence="5 6">
    <name type="scientific">Leeuwenhoekiella nanhaiensis</name>
    <dbReference type="NCBI Taxonomy" id="1655491"/>
    <lineage>
        <taxon>Bacteria</taxon>
        <taxon>Pseudomonadati</taxon>
        <taxon>Bacteroidota</taxon>
        <taxon>Flavobacteriia</taxon>
        <taxon>Flavobacteriales</taxon>
        <taxon>Flavobacteriaceae</taxon>
        <taxon>Leeuwenhoekiella</taxon>
    </lineage>
</organism>
<comment type="caution">
    <text evidence="5">The sequence shown here is derived from an EMBL/GenBank/DDBJ whole genome shotgun (WGS) entry which is preliminary data.</text>
</comment>
<feature type="signal peptide" evidence="3">
    <location>
        <begin position="1"/>
        <end position="22"/>
    </location>
</feature>
<evidence type="ECO:0000313" key="6">
    <source>
        <dbReference type="Proteomes" id="UP000229433"/>
    </source>
</evidence>